<keyword evidence="1" id="KW-0732">Signal</keyword>
<protein>
    <submittedName>
        <fullName evidence="3">DUF305 domain-containing protein</fullName>
    </submittedName>
</protein>
<organism evidence="3 4">
    <name type="scientific">Isoptericola sediminis</name>
    <dbReference type="NCBI Taxonomy" id="2733572"/>
    <lineage>
        <taxon>Bacteria</taxon>
        <taxon>Bacillati</taxon>
        <taxon>Actinomycetota</taxon>
        <taxon>Actinomycetes</taxon>
        <taxon>Micrococcales</taxon>
        <taxon>Promicromonosporaceae</taxon>
        <taxon>Isoptericola</taxon>
    </lineage>
</organism>
<dbReference type="PANTHER" id="PTHR36933">
    <property type="entry name" value="SLL0788 PROTEIN"/>
    <property type="match status" value="1"/>
</dbReference>
<dbReference type="AlphaFoldDB" id="A0A849JS37"/>
<dbReference type="Pfam" id="PF03713">
    <property type="entry name" value="DUF305"/>
    <property type="match status" value="1"/>
</dbReference>
<comment type="caution">
    <text evidence="3">The sequence shown here is derived from an EMBL/GenBank/DDBJ whole genome shotgun (WGS) entry which is preliminary data.</text>
</comment>
<evidence type="ECO:0000256" key="1">
    <source>
        <dbReference type="SAM" id="SignalP"/>
    </source>
</evidence>
<gene>
    <name evidence="3" type="ORF">HLI28_01635</name>
</gene>
<evidence type="ECO:0000313" key="4">
    <source>
        <dbReference type="Proteomes" id="UP000557204"/>
    </source>
</evidence>
<evidence type="ECO:0000259" key="2">
    <source>
        <dbReference type="Pfam" id="PF03713"/>
    </source>
</evidence>
<sequence length="179" mass="18917">MTARSTAAALGAALTLTVSACAADDPAAVDDHNQVDVMFAQMMIPHHADAIAMSQALLDADGVDAEVRDLARSVADSQSQENTRMNDWLGARELERVDDTVPEITAQDLAAVPADELQEVFLRQMTVHHEHGVQMADRVVTDGSSTEMVELAAGMVAAQTAEIEQMDVLLAASGTGESS</sequence>
<evidence type="ECO:0000313" key="3">
    <source>
        <dbReference type="EMBL" id="NNU26246.1"/>
    </source>
</evidence>
<feature type="domain" description="DUF305" evidence="2">
    <location>
        <begin position="36"/>
        <end position="169"/>
    </location>
</feature>
<dbReference type="EMBL" id="JABFAJ010000003">
    <property type="protein sequence ID" value="NNU26246.1"/>
    <property type="molecule type" value="Genomic_DNA"/>
</dbReference>
<dbReference type="InterPro" id="IPR005183">
    <property type="entry name" value="DUF305_CopM-like"/>
</dbReference>
<reference evidence="3 4" key="1">
    <citation type="submission" date="2020-05" db="EMBL/GenBank/DDBJ databases">
        <title>Genome sequence of Isoptericola sp. JC619 isolated from Chilika lagoon, India.</title>
        <authorList>
            <person name="Kumar D."/>
            <person name="Appam K."/>
            <person name="Gandham S."/>
            <person name="Uppada J."/>
            <person name="Sasikala C."/>
            <person name="Venkata Ramana C."/>
        </authorList>
    </citation>
    <scope>NUCLEOTIDE SEQUENCE [LARGE SCALE GENOMIC DNA]</scope>
    <source>
        <strain evidence="3 4">JC619</strain>
    </source>
</reference>
<dbReference type="PROSITE" id="PS51257">
    <property type="entry name" value="PROKAR_LIPOPROTEIN"/>
    <property type="match status" value="1"/>
</dbReference>
<accession>A0A849JS37</accession>
<name>A0A849JS37_9MICO</name>
<proteinExistence type="predicted"/>
<dbReference type="InterPro" id="IPR012347">
    <property type="entry name" value="Ferritin-like"/>
</dbReference>
<feature type="chain" id="PRO_5032651090" evidence="1">
    <location>
        <begin position="23"/>
        <end position="179"/>
    </location>
</feature>
<dbReference type="Gene3D" id="1.20.1260.10">
    <property type="match status" value="1"/>
</dbReference>
<dbReference type="RefSeq" id="WP_171245750.1">
    <property type="nucleotide sequence ID" value="NZ_JABFAJ010000003.1"/>
</dbReference>
<feature type="signal peptide" evidence="1">
    <location>
        <begin position="1"/>
        <end position="22"/>
    </location>
</feature>
<dbReference type="Proteomes" id="UP000557204">
    <property type="component" value="Unassembled WGS sequence"/>
</dbReference>
<keyword evidence="4" id="KW-1185">Reference proteome</keyword>
<dbReference type="PANTHER" id="PTHR36933:SF1">
    <property type="entry name" value="SLL0788 PROTEIN"/>
    <property type="match status" value="1"/>
</dbReference>